<evidence type="ECO:0000256" key="4">
    <source>
        <dbReference type="ARBA" id="ARBA00038560"/>
    </source>
</evidence>
<evidence type="ECO:0000256" key="3">
    <source>
        <dbReference type="ARBA" id="ARBA00023143"/>
    </source>
</evidence>
<dbReference type="Pfam" id="PF22692">
    <property type="entry name" value="LlgE_F_G_D1"/>
    <property type="match status" value="1"/>
</dbReference>
<dbReference type="AlphaFoldDB" id="A0YG81"/>
<comment type="caution">
    <text evidence="9">The sequence shown here is derived from an EMBL/GenBank/DDBJ whole genome shotgun (WGS) entry which is preliminary data.</text>
</comment>
<dbReference type="InterPro" id="IPR053967">
    <property type="entry name" value="LlgE_F_G-like_D1"/>
</dbReference>
<dbReference type="NCBIfam" id="TIGR03506">
    <property type="entry name" value="FlgEFG_subfam"/>
    <property type="match status" value="1"/>
</dbReference>
<dbReference type="STRING" id="247633.GP2143_11057"/>
<evidence type="ECO:0000256" key="6">
    <source>
        <dbReference type="RuleBase" id="RU362116"/>
    </source>
</evidence>
<dbReference type="NCBIfam" id="NF009280">
    <property type="entry name" value="PRK12640.1"/>
    <property type="match status" value="1"/>
</dbReference>
<evidence type="ECO:0000259" key="7">
    <source>
        <dbReference type="Pfam" id="PF06429"/>
    </source>
</evidence>
<dbReference type="InterPro" id="IPR037925">
    <property type="entry name" value="FlgE/F/G-like"/>
</dbReference>
<feature type="domain" description="Flagellar basal-body/hook protein C-terminal" evidence="7">
    <location>
        <begin position="226"/>
        <end position="270"/>
    </location>
</feature>
<organism evidence="9 10">
    <name type="scientific">marine gamma proteobacterium HTCC2143</name>
    <dbReference type="NCBI Taxonomy" id="247633"/>
    <lineage>
        <taxon>Bacteria</taxon>
        <taxon>Pseudomonadati</taxon>
        <taxon>Pseudomonadota</taxon>
        <taxon>Gammaproteobacteria</taxon>
        <taxon>Cellvibrionales</taxon>
        <taxon>Spongiibacteraceae</taxon>
        <taxon>BD1-7 clade</taxon>
    </lineage>
</organism>
<dbReference type="GO" id="GO:0030694">
    <property type="term" value="C:bacterial-type flagellum basal body, rod"/>
    <property type="evidence" value="ECO:0007669"/>
    <property type="project" value="UniProtKB-UniRule"/>
</dbReference>
<dbReference type="PANTHER" id="PTHR30435">
    <property type="entry name" value="FLAGELLAR PROTEIN"/>
    <property type="match status" value="1"/>
</dbReference>
<evidence type="ECO:0000259" key="8">
    <source>
        <dbReference type="Pfam" id="PF22692"/>
    </source>
</evidence>
<dbReference type="GO" id="GO:0071978">
    <property type="term" value="P:bacterial-type flagellum-dependent swarming motility"/>
    <property type="evidence" value="ECO:0007669"/>
    <property type="project" value="TreeGrafter"/>
</dbReference>
<sequence>MVAILANLRQKPAIIFHPIAAYVKRGATMDKAIYLAMSSGQNIMSAQAIHANNLANANTNGFQADFAQARAMGVYYGDGHPTRAYAMTESPGTDFNRGALIETGRDLDMAVVGDGWIAVQAPDGSEAYTRMGSLKVDPNGQLLTATDLPVLGDGGPISLPPADKITLGADGTITIRPTGQPPEVLSIVDRIKLVKPDYADLDKGVDGLMRRLDGGQQEPDASIRLQSGFVESSNVNPVDELTAIMALARQFEINVKMMKVMEENSDAARQVLRSS</sequence>
<protein>
    <recommendedName>
        <fullName evidence="5 6">Flagellar basal-body rod protein FlgF</fullName>
    </recommendedName>
</protein>
<dbReference type="PANTHER" id="PTHR30435:SF18">
    <property type="entry name" value="FLAGELLAR BASAL-BODY ROD PROTEIN FLGF"/>
    <property type="match status" value="1"/>
</dbReference>
<evidence type="ECO:0000313" key="9">
    <source>
        <dbReference type="EMBL" id="EAW30107.1"/>
    </source>
</evidence>
<comment type="subunit">
    <text evidence="4 6">The basal body constitutes a major portion of the flagellar organelle and consists of five rings (E,L,P,S, and M) mounted on a central rod. The rod consists of about 26 subunits of FlgG in the distal portion, and FlgB, FlgC and FlgF are thought to build up the proximal portion of the rod with about 6 subunits each.</text>
</comment>
<dbReference type="Pfam" id="PF06429">
    <property type="entry name" value="Flg_bbr_C"/>
    <property type="match status" value="1"/>
</dbReference>
<reference evidence="9 10" key="1">
    <citation type="journal article" date="2010" name="J. Bacteriol.">
        <title>Genome sequence of the oligotrophic marine Gammaproteobacterium HTCC2143, isolated from the Oregon Coast.</title>
        <authorList>
            <person name="Oh H.M."/>
            <person name="Kang I."/>
            <person name="Ferriera S."/>
            <person name="Giovannoni S.J."/>
            <person name="Cho J.C."/>
        </authorList>
    </citation>
    <scope>NUCLEOTIDE SEQUENCE [LARGE SCALE GENOMIC DNA]</scope>
    <source>
        <strain evidence="9 10">HTCC2143</strain>
    </source>
</reference>
<evidence type="ECO:0000256" key="2">
    <source>
        <dbReference type="ARBA" id="ARBA00009677"/>
    </source>
</evidence>
<dbReference type="InterPro" id="IPR010930">
    <property type="entry name" value="Flg_bb/hook_C_dom"/>
</dbReference>
<evidence type="ECO:0000313" key="10">
    <source>
        <dbReference type="Proteomes" id="UP000004931"/>
    </source>
</evidence>
<dbReference type="InterPro" id="IPR020013">
    <property type="entry name" value="Flagellar_FlgE/F/G"/>
</dbReference>
<comment type="similarity">
    <text evidence="2 6">Belongs to the flagella basal body rod proteins family.</text>
</comment>
<keyword evidence="9" id="KW-0966">Cell projection</keyword>
<accession>A0YG81</accession>
<evidence type="ECO:0000256" key="1">
    <source>
        <dbReference type="ARBA" id="ARBA00004117"/>
    </source>
</evidence>
<feature type="domain" description="Flagellar hook protein FlgE/F/G-like D1" evidence="8">
    <location>
        <begin position="110"/>
        <end position="174"/>
    </location>
</feature>
<dbReference type="Proteomes" id="UP000004931">
    <property type="component" value="Unassembled WGS sequence"/>
</dbReference>
<dbReference type="eggNOG" id="COG4787">
    <property type="taxonomic scope" value="Bacteria"/>
</dbReference>
<name>A0YG81_9GAMM</name>
<evidence type="ECO:0000256" key="5">
    <source>
        <dbReference type="ARBA" id="ARBA00040228"/>
    </source>
</evidence>
<keyword evidence="9" id="KW-0282">Flagellum</keyword>
<keyword evidence="9" id="KW-0969">Cilium</keyword>
<dbReference type="EMBL" id="AAVT01000010">
    <property type="protein sequence ID" value="EAW30107.1"/>
    <property type="molecule type" value="Genomic_DNA"/>
</dbReference>
<comment type="subcellular location">
    <subcellularLocation>
        <location evidence="1 6">Bacterial flagellum basal body</location>
    </subcellularLocation>
</comment>
<gene>
    <name evidence="9" type="ORF">GP2143_11057</name>
</gene>
<dbReference type="SUPFAM" id="SSF117143">
    <property type="entry name" value="Flagellar hook protein flgE"/>
    <property type="match status" value="1"/>
</dbReference>
<proteinExistence type="inferred from homology"/>
<keyword evidence="3 6" id="KW-0975">Bacterial flagellum</keyword>
<keyword evidence="10" id="KW-1185">Reference proteome</keyword>